<feature type="domain" description="C2H2-type" evidence="9">
    <location>
        <begin position="164"/>
        <end position="191"/>
    </location>
</feature>
<dbReference type="GO" id="GO:0000981">
    <property type="term" value="F:DNA-binding transcription factor activity, RNA polymerase II-specific"/>
    <property type="evidence" value="ECO:0007669"/>
    <property type="project" value="TreeGrafter"/>
</dbReference>
<evidence type="ECO:0000256" key="2">
    <source>
        <dbReference type="ARBA" id="ARBA00022723"/>
    </source>
</evidence>
<keyword evidence="2" id="KW-0479">Metal-binding</keyword>
<evidence type="ECO:0000256" key="4">
    <source>
        <dbReference type="ARBA" id="ARBA00022771"/>
    </source>
</evidence>
<evidence type="ECO:0000256" key="8">
    <source>
        <dbReference type="SAM" id="MobiDB-lite"/>
    </source>
</evidence>
<dbReference type="PROSITE" id="PS00028">
    <property type="entry name" value="ZINC_FINGER_C2H2_1"/>
    <property type="match status" value="4"/>
</dbReference>
<dbReference type="AlphaFoldDB" id="A0A8T1RZN2"/>
<keyword evidence="4 7" id="KW-0863">Zinc-finger</keyword>
<gene>
    <name evidence="11" type="ORF">G0U57_003562</name>
</gene>
<organism evidence="11 12">
    <name type="scientific">Chelydra serpentina</name>
    <name type="common">Snapping turtle</name>
    <name type="synonym">Testudo serpentina</name>
    <dbReference type="NCBI Taxonomy" id="8475"/>
    <lineage>
        <taxon>Eukaryota</taxon>
        <taxon>Metazoa</taxon>
        <taxon>Chordata</taxon>
        <taxon>Craniata</taxon>
        <taxon>Vertebrata</taxon>
        <taxon>Euteleostomi</taxon>
        <taxon>Archelosauria</taxon>
        <taxon>Testudinata</taxon>
        <taxon>Testudines</taxon>
        <taxon>Cryptodira</taxon>
        <taxon>Durocryptodira</taxon>
        <taxon>Americhelydia</taxon>
        <taxon>Chelydroidea</taxon>
        <taxon>Chelydridae</taxon>
        <taxon>Chelydra</taxon>
    </lineage>
</organism>
<comment type="caution">
    <text evidence="11">The sequence shown here is derived from an EMBL/GenBank/DDBJ whole genome shotgun (WGS) entry which is preliminary data.</text>
</comment>
<dbReference type="SUPFAM" id="SSF57667">
    <property type="entry name" value="beta-beta-alpha zinc fingers"/>
    <property type="match status" value="2"/>
</dbReference>
<feature type="region of interest" description="Disordered" evidence="8">
    <location>
        <begin position="30"/>
        <end position="122"/>
    </location>
</feature>
<reference evidence="11 12" key="1">
    <citation type="journal article" date="2020" name="G3 (Bethesda)">
        <title>Draft Genome of the Common Snapping Turtle, Chelydra serpentina, a Model for Phenotypic Plasticity in Reptiles.</title>
        <authorList>
            <person name="Das D."/>
            <person name="Singh S.K."/>
            <person name="Bierstedt J."/>
            <person name="Erickson A."/>
            <person name="Galli G.L.J."/>
            <person name="Crossley D.A. 2nd"/>
            <person name="Rhen T."/>
        </authorList>
    </citation>
    <scope>NUCLEOTIDE SEQUENCE [LARGE SCALE GENOMIC DNA]</scope>
    <source>
        <strain evidence="11">KW</strain>
    </source>
</reference>
<dbReference type="FunFam" id="3.30.160.60:FF:002090">
    <property type="entry name" value="Zinc finger protein 473"/>
    <property type="match status" value="1"/>
</dbReference>
<dbReference type="GO" id="GO:0000978">
    <property type="term" value="F:RNA polymerase II cis-regulatory region sequence-specific DNA binding"/>
    <property type="evidence" value="ECO:0007669"/>
    <property type="project" value="TreeGrafter"/>
</dbReference>
<evidence type="ECO:0000256" key="3">
    <source>
        <dbReference type="ARBA" id="ARBA00022737"/>
    </source>
</evidence>
<feature type="domain" description="C2H2-type" evidence="9">
    <location>
        <begin position="220"/>
        <end position="247"/>
    </location>
</feature>
<dbReference type="FunFam" id="3.30.160.60:FF:002343">
    <property type="entry name" value="Zinc finger protein 33A"/>
    <property type="match status" value="1"/>
</dbReference>
<feature type="domain" description="C2H2-type" evidence="9">
    <location>
        <begin position="192"/>
        <end position="219"/>
    </location>
</feature>
<feature type="domain" description="KRAB" evidence="10">
    <location>
        <begin position="1"/>
        <end position="39"/>
    </location>
</feature>
<dbReference type="EMBL" id="JAHGAV010001465">
    <property type="protein sequence ID" value="KAG6922166.1"/>
    <property type="molecule type" value="Genomic_DNA"/>
</dbReference>
<evidence type="ECO:0000259" key="9">
    <source>
        <dbReference type="PROSITE" id="PS50157"/>
    </source>
</evidence>
<keyword evidence="3" id="KW-0677">Repeat</keyword>
<comment type="similarity">
    <text evidence="1">Belongs to the krueppel C2H2-type zinc-finger protein family.</text>
</comment>
<keyword evidence="12" id="KW-1185">Reference proteome</keyword>
<feature type="compositionally biased region" description="Polar residues" evidence="8">
    <location>
        <begin position="101"/>
        <end position="115"/>
    </location>
</feature>
<dbReference type="Pfam" id="PF00096">
    <property type="entry name" value="zf-C2H2"/>
    <property type="match status" value="3"/>
</dbReference>
<evidence type="ECO:0000256" key="6">
    <source>
        <dbReference type="ARBA" id="ARBA00023242"/>
    </source>
</evidence>
<dbReference type="FunFam" id="3.30.160.60:FF:000352">
    <property type="entry name" value="zinc finger protein 3 homolog"/>
    <property type="match status" value="1"/>
</dbReference>
<evidence type="ECO:0000256" key="1">
    <source>
        <dbReference type="ARBA" id="ARBA00006991"/>
    </source>
</evidence>
<proteinExistence type="inferred from homology"/>
<dbReference type="SMART" id="SM00355">
    <property type="entry name" value="ZnF_C2H2"/>
    <property type="match status" value="4"/>
</dbReference>
<feature type="domain" description="C2H2-type" evidence="9">
    <location>
        <begin position="136"/>
        <end position="163"/>
    </location>
</feature>
<evidence type="ECO:0000313" key="12">
    <source>
        <dbReference type="Proteomes" id="UP000765507"/>
    </source>
</evidence>
<keyword evidence="5" id="KW-0862">Zinc</keyword>
<dbReference type="Gene3D" id="3.30.160.60">
    <property type="entry name" value="Classic Zinc Finger"/>
    <property type="match status" value="4"/>
</dbReference>
<protein>
    <submittedName>
        <fullName evidence="11">Zinc finger protein 2</fullName>
    </submittedName>
</protein>
<dbReference type="OrthoDB" id="9622403at2759"/>
<dbReference type="PANTHER" id="PTHR23226">
    <property type="entry name" value="ZINC FINGER AND SCAN DOMAIN-CONTAINING"/>
    <property type="match status" value="1"/>
</dbReference>
<dbReference type="FunFam" id="3.30.160.60:FF:000135">
    <property type="entry name" value="Zinc finger protein 358"/>
    <property type="match status" value="1"/>
</dbReference>
<evidence type="ECO:0000256" key="7">
    <source>
        <dbReference type="PROSITE-ProRule" id="PRU00042"/>
    </source>
</evidence>
<dbReference type="InterPro" id="IPR036236">
    <property type="entry name" value="Znf_C2H2_sf"/>
</dbReference>
<name>A0A8T1RZN2_CHESE</name>
<dbReference type="PROSITE" id="PS50157">
    <property type="entry name" value="ZINC_FINGER_C2H2_2"/>
    <property type="match status" value="4"/>
</dbReference>
<feature type="non-terminal residue" evidence="11">
    <location>
        <position position="247"/>
    </location>
</feature>
<evidence type="ECO:0000259" key="10">
    <source>
        <dbReference type="PROSITE" id="PS50805"/>
    </source>
</evidence>
<feature type="compositionally biased region" description="Basic and acidic residues" evidence="8">
    <location>
        <begin position="34"/>
        <end position="45"/>
    </location>
</feature>
<dbReference type="GO" id="GO:0008270">
    <property type="term" value="F:zinc ion binding"/>
    <property type="evidence" value="ECO:0007669"/>
    <property type="project" value="UniProtKB-KW"/>
</dbReference>
<accession>A0A8T1RZN2</accession>
<keyword evidence="6" id="KW-0539">Nucleus</keyword>
<dbReference type="PANTHER" id="PTHR23226:SF377">
    <property type="entry name" value="ZINC FINGER AND SCAN DOMAIN-CONTAINING PROTEIN 20"/>
    <property type="match status" value="1"/>
</dbReference>
<dbReference type="Proteomes" id="UP000765507">
    <property type="component" value="Unassembled WGS sequence"/>
</dbReference>
<feature type="compositionally biased region" description="Basic and acidic residues" evidence="8">
    <location>
        <begin position="84"/>
        <end position="100"/>
    </location>
</feature>
<sequence>YETVTSLGFLISKPNVISQLERGEEPCVPNLQGYEEKEISRDAHTGDGTVSENKEEKPQQEGPEQVETHGILSGRSERNVFQNPEHKEALQGQCRPERHQGNQPGQRQGKSTQKSRGVEQIKETVQQRIPTGERLNTCSNCGKSFLCRSALITHQRIHTGEKPFKCPECGKSFCKRSALTDHQRTHTGQRPYKCNECEKSFSCNSHLRSHQRIHRGERPYECPHCGKQFRHSSTLIRHKRIHTGHKP</sequence>
<dbReference type="InterPro" id="IPR001909">
    <property type="entry name" value="KRAB"/>
</dbReference>
<dbReference type="InterPro" id="IPR013087">
    <property type="entry name" value="Znf_C2H2_type"/>
</dbReference>
<evidence type="ECO:0000256" key="5">
    <source>
        <dbReference type="ARBA" id="ARBA00022833"/>
    </source>
</evidence>
<dbReference type="PROSITE" id="PS50805">
    <property type="entry name" value="KRAB"/>
    <property type="match status" value="1"/>
</dbReference>
<evidence type="ECO:0000313" key="11">
    <source>
        <dbReference type="EMBL" id="KAG6922166.1"/>
    </source>
</evidence>